<proteinExistence type="predicted"/>
<feature type="signal peptide" evidence="1">
    <location>
        <begin position="1"/>
        <end position="24"/>
    </location>
</feature>
<reference evidence="3" key="1">
    <citation type="journal article" date="2019" name="Int. J. Syst. Evol. Microbiol.">
        <title>The Global Catalogue of Microorganisms (GCM) 10K type strain sequencing project: providing services to taxonomists for standard genome sequencing and annotation.</title>
        <authorList>
            <consortium name="The Broad Institute Genomics Platform"/>
            <consortium name="The Broad Institute Genome Sequencing Center for Infectious Disease"/>
            <person name="Wu L."/>
            <person name="Ma J."/>
        </authorList>
    </citation>
    <scope>NUCLEOTIDE SEQUENCE [LARGE SCALE GENOMIC DNA]</scope>
    <source>
        <strain evidence="3">JCM 18200</strain>
    </source>
</reference>
<evidence type="ECO:0008006" key="4">
    <source>
        <dbReference type="Google" id="ProtNLM"/>
    </source>
</evidence>
<organism evidence="2 3">
    <name type="scientific">Olivibacter ginsenosidimutans</name>
    <dbReference type="NCBI Taxonomy" id="1176537"/>
    <lineage>
        <taxon>Bacteria</taxon>
        <taxon>Pseudomonadati</taxon>
        <taxon>Bacteroidota</taxon>
        <taxon>Sphingobacteriia</taxon>
        <taxon>Sphingobacteriales</taxon>
        <taxon>Sphingobacteriaceae</taxon>
        <taxon>Olivibacter</taxon>
    </lineage>
</organism>
<dbReference type="Proteomes" id="UP001501411">
    <property type="component" value="Unassembled WGS sequence"/>
</dbReference>
<evidence type="ECO:0000313" key="2">
    <source>
        <dbReference type="EMBL" id="GAA4778715.1"/>
    </source>
</evidence>
<comment type="caution">
    <text evidence="2">The sequence shown here is derived from an EMBL/GenBank/DDBJ whole genome shotgun (WGS) entry which is preliminary data.</text>
</comment>
<dbReference type="PROSITE" id="PS51257">
    <property type="entry name" value="PROKAR_LIPOPROTEIN"/>
    <property type="match status" value="1"/>
</dbReference>
<gene>
    <name evidence="2" type="ORF">GCM10023231_01580</name>
</gene>
<evidence type="ECO:0000313" key="3">
    <source>
        <dbReference type="Proteomes" id="UP001501411"/>
    </source>
</evidence>
<feature type="chain" id="PRO_5046890952" description="DUF4142 domain-containing protein" evidence="1">
    <location>
        <begin position="25"/>
        <end position="173"/>
    </location>
</feature>
<evidence type="ECO:0000256" key="1">
    <source>
        <dbReference type="SAM" id="SignalP"/>
    </source>
</evidence>
<keyword evidence="1" id="KW-0732">Signal</keyword>
<dbReference type="EMBL" id="BAABIQ010000002">
    <property type="protein sequence ID" value="GAA4778715.1"/>
    <property type="molecule type" value="Genomic_DNA"/>
</dbReference>
<sequence>MIKIKRIVAIAILIFFASCKSQQAIDLKDAISANDEQLKNIMISEGGAEEEKLNCLINKDFEGALAAIDKQERQFDSLIKKTSSLPVEGVKWGDSLQVAAINYYQALKTLHMADRAEIAQQVIAYSDDTAKVRMAQDKILELSKEKQQLFQEVFDKDNKMHTILVRFNEEHGL</sequence>
<dbReference type="RefSeq" id="WP_345229775.1">
    <property type="nucleotide sequence ID" value="NZ_BAABIQ010000002.1"/>
</dbReference>
<name>A0ABP9AC40_9SPHI</name>
<keyword evidence="3" id="KW-1185">Reference proteome</keyword>
<protein>
    <recommendedName>
        <fullName evidence="4">DUF4142 domain-containing protein</fullName>
    </recommendedName>
</protein>
<accession>A0ABP9AC40</accession>